<dbReference type="PANTHER" id="PTHR24096">
    <property type="entry name" value="LONG-CHAIN-FATTY-ACID--COA LIGASE"/>
    <property type="match status" value="1"/>
</dbReference>
<dbReference type="InterPro" id="IPR025110">
    <property type="entry name" value="AMP-bd_C"/>
</dbReference>
<keyword evidence="4" id="KW-0436">Ligase</keyword>
<dbReference type="Gene3D" id="3.30.300.30">
    <property type="match status" value="1"/>
</dbReference>
<evidence type="ECO:0000256" key="3">
    <source>
        <dbReference type="ARBA" id="ARBA00009184"/>
    </source>
</evidence>
<comment type="similarity">
    <text evidence="2">Belongs to the ATP-dependent AMP-binding enzyme family.</text>
</comment>
<sequence length="780" mass="86058">MFEEVLAVLKRVDAVCLDVDSTVIREEGIDELAKFCGKGDEVAALTAQAMSGAMSFEQALHWRLNIIRPSVTQVKDFIKTSPLTLTPGVKSFVDLLHNRIIPVFLVSGGFSSIIAPIAEQLKIPMTQVAANRLMFFLDGEYAGFDESQPTSRSGGKGVFIEQLKETCGFKHLVLIGDGMTDVEACPPADAFIGYGGNIIRPEKIAGIIQHYTYVGTRERYSNLPPRNLNIHKYFSLKMDNHPNILHGAPLERLLETSLGELLLMVLKVYEDNILLVDSVTNEELSARTILARSIQLAKWLKSQNIGIGDSVSVNSENRGEFAITAVATFLIAATFAPLNPGYTPAELKHVLNLSKPKLIFCSEETIEKMLKFKATEPSIRQLVVYGNTKPPNTDVVIFEDILQGVSTVDESFKSPEIDLKETVATILCSSGTTGLPKGVMCTQDNMSTYVDVGRIQLADLALNDDPSDAMLGLTPFFHSMGFMLMFLNLVRGKKMVIIRKFQLKSFLDTVVKYRIRRLIVPPPVLILLLKNPLVKQYDLTGLKEVRSGAAPLGKGMENELKQRFKVGMVSQSYGMTETTLGVLMAMGDNKLGSVGKIVTGMMVKVIDESGEPLGPNQEGELCFKGPLIMKGYVGDPKATAETIDKDGWLHTGDVGYYDEDKQFFIVDRLKELIKYKAFQVAPAELEALLMTHPSIADAAVVGLPDEDAGELPLAYVVKRPGKEVSEEEVKKFVADTLSHQKQLRGGVFFIKEIPRNPTGKILRRVLRDRAKNLVKIKSKL</sequence>
<comment type="subcellular location">
    <subcellularLocation>
        <location evidence="1">Peroxisome</location>
    </subcellularLocation>
</comment>
<evidence type="ECO:0000256" key="4">
    <source>
        <dbReference type="ARBA" id="ARBA00022598"/>
    </source>
</evidence>
<evidence type="ECO:0000256" key="5">
    <source>
        <dbReference type="ARBA" id="ARBA00023140"/>
    </source>
</evidence>
<dbReference type="SUPFAM" id="SSF56801">
    <property type="entry name" value="Acetyl-CoA synthetase-like"/>
    <property type="match status" value="1"/>
</dbReference>
<dbReference type="FunFam" id="3.30.300.30:FF:000007">
    <property type="entry name" value="4-coumarate--CoA ligase 2"/>
    <property type="match status" value="1"/>
</dbReference>
<evidence type="ECO:0000256" key="6">
    <source>
        <dbReference type="ARBA" id="ARBA00031693"/>
    </source>
</evidence>
<dbReference type="CDD" id="cd05911">
    <property type="entry name" value="Firefly_Luc_like"/>
    <property type="match status" value="1"/>
</dbReference>
<evidence type="ECO:0000256" key="1">
    <source>
        <dbReference type="ARBA" id="ARBA00004275"/>
    </source>
</evidence>
<protein>
    <recommendedName>
        <fullName evidence="6">O-phosphoserine phosphohydrolase</fullName>
    </recommendedName>
</protein>
<dbReference type="Pfam" id="PF00501">
    <property type="entry name" value="AMP-binding"/>
    <property type="match status" value="1"/>
</dbReference>
<dbReference type="InterPro" id="IPR023214">
    <property type="entry name" value="HAD_sf"/>
</dbReference>
<dbReference type="Pfam" id="PF13193">
    <property type="entry name" value="AMP-binding_C"/>
    <property type="match status" value="1"/>
</dbReference>
<dbReference type="InterPro" id="IPR036412">
    <property type="entry name" value="HAD-like_sf"/>
</dbReference>
<dbReference type="Gene3D" id="2.30.38.10">
    <property type="entry name" value="Luciferase, Domain 3"/>
    <property type="match status" value="1"/>
</dbReference>
<comment type="similarity">
    <text evidence="3">Belongs to the HAD-like hydrolase superfamily. SerB family.</text>
</comment>
<dbReference type="PANTHER" id="PTHR24096:SF149">
    <property type="entry name" value="AMP-BINDING DOMAIN-CONTAINING PROTEIN-RELATED"/>
    <property type="match status" value="1"/>
</dbReference>
<reference evidence="7" key="1">
    <citation type="journal article" date="2013" name="Genome Biol.">
        <title>Draft genome of the mountain pine beetle, Dendroctonus ponderosae Hopkins, a major forest pest.</title>
        <authorList>
            <person name="Keeling C.I."/>
            <person name="Yuen M.M."/>
            <person name="Liao N.Y."/>
            <person name="Docking T.R."/>
            <person name="Chan S.K."/>
            <person name="Taylor G.A."/>
            <person name="Palmquist D.L."/>
            <person name="Jackman S.D."/>
            <person name="Nguyen A."/>
            <person name="Li M."/>
            <person name="Henderson H."/>
            <person name="Janes J.K."/>
            <person name="Zhao Y."/>
            <person name="Pandoh P."/>
            <person name="Moore R."/>
            <person name="Sperling F.A."/>
            <person name="Huber D.P."/>
            <person name="Birol I."/>
            <person name="Jones S.J."/>
            <person name="Bohlmann J."/>
        </authorList>
    </citation>
    <scope>NUCLEOTIDE SEQUENCE</scope>
</reference>
<dbReference type="OMA" id="MIGAVIH"/>
<dbReference type="GO" id="GO:0006564">
    <property type="term" value="P:L-serine biosynthetic process"/>
    <property type="evidence" value="ECO:0007669"/>
    <property type="project" value="InterPro"/>
</dbReference>
<dbReference type="OrthoDB" id="27226at2759"/>
<organism evidence="7">
    <name type="scientific">Dendroctonus ponderosae</name>
    <name type="common">Mountain pine beetle</name>
    <dbReference type="NCBI Taxonomy" id="77166"/>
    <lineage>
        <taxon>Eukaryota</taxon>
        <taxon>Metazoa</taxon>
        <taxon>Ecdysozoa</taxon>
        <taxon>Arthropoda</taxon>
        <taxon>Hexapoda</taxon>
        <taxon>Insecta</taxon>
        <taxon>Pterygota</taxon>
        <taxon>Neoptera</taxon>
        <taxon>Endopterygota</taxon>
        <taxon>Coleoptera</taxon>
        <taxon>Polyphaga</taxon>
        <taxon>Cucujiformia</taxon>
        <taxon>Curculionidae</taxon>
        <taxon>Scolytinae</taxon>
        <taxon>Dendroctonus</taxon>
    </lineage>
</organism>
<evidence type="ECO:0000313" key="7">
    <source>
        <dbReference type="EMBL" id="ENN71726.1"/>
    </source>
</evidence>
<dbReference type="InterPro" id="IPR000873">
    <property type="entry name" value="AMP-dep_synth/lig_dom"/>
</dbReference>
<dbReference type="Gene3D" id="3.40.50.1000">
    <property type="entry name" value="HAD superfamily/HAD-like"/>
    <property type="match status" value="1"/>
</dbReference>
<proteinExistence type="inferred from homology"/>
<dbReference type="InterPro" id="IPR004469">
    <property type="entry name" value="PSP"/>
</dbReference>
<dbReference type="NCBIfam" id="TIGR01488">
    <property type="entry name" value="HAD-SF-IB"/>
    <property type="match status" value="1"/>
</dbReference>
<accession>N6TTL5</accession>
<dbReference type="GO" id="GO:0005777">
    <property type="term" value="C:peroxisome"/>
    <property type="evidence" value="ECO:0007669"/>
    <property type="project" value="UniProtKB-SubCell"/>
</dbReference>
<gene>
    <name evidence="7" type="ORF">YQE_11649</name>
</gene>
<dbReference type="InterPro" id="IPR045851">
    <property type="entry name" value="AMP-bd_C_sf"/>
</dbReference>
<feature type="non-terminal residue" evidence="7">
    <location>
        <position position="1"/>
    </location>
</feature>
<dbReference type="NCBIfam" id="TIGR00338">
    <property type="entry name" value="serB"/>
    <property type="match status" value="1"/>
</dbReference>
<dbReference type="Gene3D" id="3.40.50.980">
    <property type="match status" value="2"/>
</dbReference>
<dbReference type="PROSITE" id="PS00455">
    <property type="entry name" value="AMP_BINDING"/>
    <property type="match status" value="1"/>
</dbReference>
<name>N6TTL5_DENPD</name>
<dbReference type="Pfam" id="PF00702">
    <property type="entry name" value="Hydrolase"/>
    <property type="match status" value="1"/>
</dbReference>
<dbReference type="GO" id="GO:0036424">
    <property type="term" value="F:L-phosphoserine phosphatase activity"/>
    <property type="evidence" value="ECO:0007669"/>
    <property type="project" value="InterPro"/>
</dbReference>
<dbReference type="GO" id="GO:0016405">
    <property type="term" value="F:CoA-ligase activity"/>
    <property type="evidence" value="ECO:0007669"/>
    <property type="project" value="TreeGrafter"/>
</dbReference>
<dbReference type="CDD" id="cd04309">
    <property type="entry name" value="HAD_PSP_eu"/>
    <property type="match status" value="1"/>
</dbReference>
<dbReference type="SUPFAM" id="SSF56784">
    <property type="entry name" value="HAD-like"/>
    <property type="match status" value="1"/>
</dbReference>
<dbReference type="EMBL" id="KB741259">
    <property type="protein sequence ID" value="ENN71726.1"/>
    <property type="molecule type" value="Genomic_DNA"/>
</dbReference>
<dbReference type="InterPro" id="IPR020845">
    <property type="entry name" value="AMP-binding_CS"/>
</dbReference>
<evidence type="ECO:0000256" key="2">
    <source>
        <dbReference type="ARBA" id="ARBA00006432"/>
    </source>
</evidence>
<dbReference type="UniPathway" id="UPA00135">
    <property type="reaction ID" value="UER00198"/>
</dbReference>
<keyword evidence="5" id="KW-0576">Peroxisome</keyword>
<dbReference type="AlphaFoldDB" id="N6TTL5"/>
<dbReference type="Gene3D" id="1.10.150.210">
    <property type="entry name" value="Phosphoserine phosphatase, domain 2"/>
    <property type="match status" value="1"/>
</dbReference>